<dbReference type="InterPro" id="IPR006212">
    <property type="entry name" value="Furin_repeat"/>
</dbReference>
<reference evidence="3 4" key="1">
    <citation type="submission" date="2024-05" db="EMBL/GenBank/DDBJ databases">
        <title>Culex pipiens pipiens assembly and annotation.</title>
        <authorList>
            <person name="Alout H."/>
            <person name="Durand T."/>
        </authorList>
    </citation>
    <scope>NUCLEOTIDE SEQUENCE [LARGE SCALE GENOMIC DNA]</scope>
    <source>
        <strain evidence="3">HA-2024</strain>
        <tissue evidence="3">Whole body</tissue>
    </source>
</reference>
<keyword evidence="2" id="KW-0812">Transmembrane</keyword>
<keyword evidence="4" id="KW-1185">Reference proteome</keyword>
<keyword evidence="2" id="KW-1133">Transmembrane helix</keyword>
<accession>A0ABD1CBZ6</accession>
<evidence type="ECO:0000256" key="1">
    <source>
        <dbReference type="SAM" id="MobiDB-lite"/>
    </source>
</evidence>
<dbReference type="Proteomes" id="UP001562425">
    <property type="component" value="Unassembled WGS sequence"/>
</dbReference>
<name>A0ABD1CBZ6_CULPP</name>
<proteinExistence type="predicted"/>
<keyword evidence="2" id="KW-0472">Membrane</keyword>
<gene>
    <name evidence="3" type="ORF">pipiens_018412</name>
</gene>
<dbReference type="AlphaFoldDB" id="A0ABD1CBZ6"/>
<feature type="region of interest" description="Disordered" evidence="1">
    <location>
        <begin position="243"/>
        <end position="299"/>
    </location>
</feature>
<comment type="caution">
    <text evidence="3">The sequence shown here is derived from an EMBL/GenBank/DDBJ whole genome shotgun (WGS) entry which is preliminary data.</text>
</comment>
<organism evidence="3 4">
    <name type="scientific">Culex pipiens pipiens</name>
    <name type="common">Northern house mosquito</name>
    <dbReference type="NCBI Taxonomy" id="38569"/>
    <lineage>
        <taxon>Eukaryota</taxon>
        <taxon>Metazoa</taxon>
        <taxon>Ecdysozoa</taxon>
        <taxon>Arthropoda</taxon>
        <taxon>Hexapoda</taxon>
        <taxon>Insecta</taxon>
        <taxon>Pterygota</taxon>
        <taxon>Neoptera</taxon>
        <taxon>Endopterygota</taxon>
        <taxon>Diptera</taxon>
        <taxon>Nematocera</taxon>
        <taxon>Culicoidea</taxon>
        <taxon>Culicidae</taxon>
        <taxon>Culicinae</taxon>
        <taxon>Culicini</taxon>
        <taxon>Culex</taxon>
        <taxon>Culex</taxon>
    </lineage>
</organism>
<evidence type="ECO:0000313" key="3">
    <source>
        <dbReference type="EMBL" id="KAL1373861.1"/>
    </source>
</evidence>
<feature type="compositionally biased region" description="Polar residues" evidence="1">
    <location>
        <begin position="256"/>
        <end position="299"/>
    </location>
</feature>
<evidence type="ECO:0000256" key="2">
    <source>
        <dbReference type="SAM" id="Phobius"/>
    </source>
</evidence>
<dbReference type="CDD" id="cd00064">
    <property type="entry name" value="FU"/>
    <property type="match status" value="1"/>
</dbReference>
<feature type="transmembrane region" description="Helical" evidence="2">
    <location>
        <begin position="98"/>
        <end position="123"/>
    </location>
</feature>
<sequence length="377" mass="42256">MTHAETMPRNVCTIVANRFRWREFCTLKNAGEPIDCSTLHPACVRCTERGCVKCADLLLRIDTRECVPDCPGGYAAQWSTTSEFMGRICYPVGFSGSFLAAVVGIAAGAVLCIVLIIAAMAVIRRKQKRKKYRETFIDENIDRLEFVKQLDELRPQAEYFLQMLNDTRRQIRKLHLSGDASGAATYHPVVRDLAKILILLNKPVELISSPPHDWQRLYVWAERVLDRYKPELTQLIEFLQQPSLPSSASDPRLGTSEHSTFKSKFSNGSSTTGAANESDTSPSLSAKNQRNLLQPETASTTKQNHFLGSLISLHEFDERSSSSHVTDAGNASNPFGDTFDHVRSYLSTSGINDSSLWLQDEFFKLGFRPQDEITTEL</sequence>
<dbReference type="EMBL" id="JBEHCU010013911">
    <property type="protein sequence ID" value="KAL1373861.1"/>
    <property type="molecule type" value="Genomic_DNA"/>
</dbReference>
<protein>
    <submittedName>
        <fullName evidence="3">Uncharacterized protein</fullName>
    </submittedName>
</protein>
<evidence type="ECO:0000313" key="4">
    <source>
        <dbReference type="Proteomes" id="UP001562425"/>
    </source>
</evidence>